<dbReference type="GO" id="GO:0071555">
    <property type="term" value="P:cell wall organization"/>
    <property type="evidence" value="ECO:0007669"/>
    <property type="project" value="UniProtKB-KW"/>
</dbReference>
<accession>A0A9D5CAT5</accession>
<dbReference type="Pfam" id="PF03552">
    <property type="entry name" value="Cellulose_synt"/>
    <property type="match status" value="2"/>
</dbReference>
<keyword evidence="7" id="KW-0961">Cell wall biogenesis/degradation</keyword>
<keyword evidence="2" id="KW-0328">Glycosyltransferase</keyword>
<dbReference type="Proteomes" id="UP001085076">
    <property type="component" value="Miscellaneous, Linkage group lg06"/>
</dbReference>
<keyword evidence="5" id="KW-1133">Transmembrane helix</keyword>
<evidence type="ECO:0000313" key="9">
    <source>
        <dbReference type="EMBL" id="KAJ0969569.1"/>
    </source>
</evidence>
<evidence type="ECO:0000256" key="7">
    <source>
        <dbReference type="ARBA" id="ARBA00023316"/>
    </source>
</evidence>
<evidence type="ECO:0000256" key="1">
    <source>
        <dbReference type="ARBA" id="ARBA00004308"/>
    </source>
</evidence>
<keyword evidence="6" id="KW-0472">Membrane</keyword>
<dbReference type="AlphaFoldDB" id="A0A9D5CAT5"/>
<evidence type="ECO:0000256" key="6">
    <source>
        <dbReference type="ARBA" id="ARBA00023136"/>
    </source>
</evidence>
<proteinExistence type="predicted"/>
<gene>
    <name evidence="9" type="ORF">J5N97_022446</name>
</gene>
<reference evidence="9" key="1">
    <citation type="submission" date="2021-03" db="EMBL/GenBank/DDBJ databases">
        <authorList>
            <person name="Li Z."/>
            <person name="Yang C."/>
        </authorList>
    </citation>
    <scope>NUCLEOTIDE SEQUENCE</scope>
    <source>
        <strain evidence="9">Dzin_1.0</strain>
        <tissue evidence="9">Leaf</tissue>
    </source>
</reference>
<dbReference type="OrthoDB" id="2161379at2759"/>
<evidence type="ECO:0000256" key="2">
    <source>
        <dbReference type="ARBA" id="ARBA00022676"/>
    </source>
</evidence>
<dbReference type="InterPro" id="IPR005150">
    <property type="entry name" value="Cellulose_synth"/>
</dbReference>
<evidence type="ECO:0000256" key="4">
    <source>
        <dbReference type="ARBA" id="ARBA00022692"/>
    </source>
</evidence>
<evidence type="ECO:0000256" key="3">
    <source>
        <dbReference type="ARBA" id="ARBA00022679"/>
    </source>
</evidence>
<sequence length="260" mass="29413">MAQKVPEEGWTMQDGAPWPGNNVRDQMSRRMIQINMKGLDGIQGPIYVGTGCVFRRQALYGFDAPVKEKRPARDFATVGQNGAACAVELEGKTERKSEAKRRRERSQSSERHLLKCMHLRELMKVGWIYGSVTEDILTGFKMHLPRLAVCLLHTKEDQRLKDLLQSTSLTRLHPSFTLGPWICWEIFLSKHCPIWYGYGGGLEVAGKVFLHKFSRLSIDIHSIDACTALCPAICLLTGKFIIPEVLWFFEGLCNLQGDFG</sequence>
<dbReference type="GO" id="GO:0016760">
    <property type="term" value="F:cellulose synthase (UDP-forming) activity"/>
    <property type="evidence" value="ECO:0007669"/>
    <property type="project" value="InterPro"/>
</dbReference>
<dbReference type="EMBL" id="JAGGNH010000006">
    <property type="protein sequence ID" value="KAJ0969569.1"/>
    <property type="molecule type" value="Genomic_DNA"/>
</dbReference>
<name>A0A9D5CAT5_9LILI</name>
<dbReference type="GO" id="GO:0016020">
    <property type="term" value="C:membrane"/>
    <property type="evidence" value="ECO:0007669"/>
    <property type="project" value="InterPro"/>
</dbReference>
<dbReference type="GO" id="GO:0030244">
    <property type="term" value="P:cellulose biosynthetic process"/>
    <property type="evidence" value="ECO:0007669"/>
    <property type="project" value="InterPro"/>
</dbReference>
<reference evidence="9" key="2">
    <citation type="journal article" date="2022" name="Hortic Res">
        <title>The genome of Dioscorea zingiberensis sheds light on the biosynthesis, origin and evolution of the medicinally important diosgenin saponins.</title>
        <authorList>
            <person name="Li Y."/>
            <person name="Tan C."/>
            <person name="Li Z."/>
            <person name="Guo J."/>
            <person name="Li S."/>
            <person name="Chen X."/>
            <person name="Wang C."/>
            <person name="Dai X."/>
            <person name="Yang H."/>
            <person name="Song W."/>
            <person name="Hou L."/>
            <person name="Xu J."/>
            <person name="Tong Z."/>
            <person name="Xu A."/>
            <person name="Yuan X."/>
            <person name="Wang W."/>
            <person name="Yang Q."/>
            <person name="Chen L."/>
            <person name="Sun Z."/>
            <person name="Wang K."/>
            <person name="Pan B."/>
            <person name="Chen J."/>
            <person name="Bao Y."/>
            <person name="Liu F."/>
            <person name="Qi X."/>
            <person name="Gang D.R."/>
            <person name="Wen J."/>
            <person name="Li J."/>
        </authorList>
    </citation>
    <scope>NUCLEOTIDE SEQUENCE</scope>
    <source>
        <strain evidence="9">Dzin_1.0</strain>
    </source>
</reference>
<comment type="subcellular location">
    <subcellularLocation>
        <location evidence="1">Endomembrane system</location>
    </subcellularLocation>
</comment>
<evidence type="ECO:0000256" key="5">
    <source>
        <dbReference type="ARBA" id="ARBA00022989"/>
    </source>
</evidence>
<keyword evidence="10" id="KW-1185">Reference proteome</keyword>
<organism evidence="9 10">
    <name type="scientific">Dioscorea zingiberensis</name>
    <dbReference type="NCBI Taxonomy" id="325984"/>
    <lineage>
        <taxon>Eukaryota</taxon>
        <taxon>Viridiplantae</taxon>
        <taxon>Streptophyta</taxon>
        <taxon>Embryophyta</taxon>
        <taxon>Tracheophyta</taxon>
        <taxon>Spermatophyta</taxon>
        <taxon>Magnoliopsida</taxon>
        <taxon>Liliopsida</taxon>
        <taxon>Dioscoreales</taxon>
        <taxon>Dioscoreaceae</taxon>
        <taxon>Dioscorea</taxon>
    </lineage>
</organism>
<evidence type="ECO:0000313" key="10">
    <source>
        <dbReference type="Proteomes" id="UP001085076"/>
    </source>
</evidence>
<feature type="region of interest" description="Disordered" evidence="8">
    <location>
        <begin position="1"/>
        <end position="23"/>
    </location>
</feature>
<keyword evidence="4" id="KW-0812">Transmembrane</keyword>
<dbReference type="PANTHER" id="PTHR13301">
    <property type="entry name" value="X-BOX TRANSCRIPTION FACTOR-RELATED"/>
    <property type="match status" value="1"/>
</dbReference>
<protein>
    <recommendedName>
        <fullName evidence="11">Cellulose synthase</fullName>
    </recommendedName>
</protein>
<keyword evidence="3" id="KW-0808">Transferase</keyword>
<comment type="caution">
    <text evidence="9">The sequence shown here is derived from an EMBL/GenBank/DDBJ whole genome shotgun (WGS) entry which is preliminary data.</text>
</comment>
<dbReference type="GO" id="GO:0012505">
    <property type="term" value="C:endomembrane system"/>
    <property type="evidence" value="ECO:0007669"/>
    <property type="project" value="UniProtKB-SubCell"/>
</dbReference>
<evidence type="ECO:0008006" key="11">
    <source>
        <dbReference type="Google" id="ProtNLM"/>
    </source>
</evidence>
<evidence type="ECO:0000256" key="8">
    <source>
        <dbReference type="SAM" id="MobiDB-lite"/>
    </source>
</evidence>